<dbReference type="AlphaFoldDB" id="I4C5K7"/>
<evidence type="ECO:0000256" key="2">
    <source>
        <dbReference type="ARBA" id="ARBA00022729"/>
    </source>
</evidence>
<dbReference type="InterPro" id="IPR051010">
    <property type="entry name" value="BCAA_transport"/>
</dbReference>
<dbReference type="SUPFAM" id="SSF53822">
    <property type="entry name" value="Periplasmic binding protein-like I"/>
    <property type="match status" value="1"/>
</dbReference>
<keyword evidence="5" id="KW-1185">Reference proteome</keyword>
<dbReference type="CDD" id="cd06345">
    <property type="entry name" value="PBP1_ABC_ligand_binding-like"/>
    <property type="match status" value="1"/>
</dbReference>
<sequence>MRGRMWWGFALSVLSLLVLLSVGIAAAAETIKIGVIAPFKTPSGESLLNGAKMAVDEINASGGIMGKKVELITANTEYKPQVGATAYKKLVIEDKCQVVFGTCSSGVAKSVMDQMGRYKVLFISTGAASEALADQYKSDKEKYKYWFRVMHQSGDLIDALQQFMWELPIQKMGAKKMAIMAENALWTRDMVKAAEEFFKQKGVETVYSEFFDGETKDFTPVFTKIMNAKADYIYEISAHVDGALYIKQWYDLKGPMIGGVSGTGASDRYWKDSGGKAVGETLVAMGSFRVPLTPKSVEFFDKYKQLFNEAPGYTSGYTYDALYIYKNAVEKAKTSDSAKLVPVLEKTDQVGVVGRWVFDDLHNAKYGPGYRELPMVQWREDGSRQVVWPANVATGEYMLPPWMKK</sequence>
<dbReference type="KEGG" id="dti:Desti_2150"/>
<proteinExistence type="inferred from homology"/>
<comment type="similarity">
    <text evidence="1">Belongs to the leucine-binding protein family.</text>
</comment>
<dbReference type="STRING" id="706587.Desti_2150"/>
<dbReference type="EMBL" id="CP003360">
    <property type="protein sequence ID" value="AFM24848.1"/>
    <property type="molecule type" value="Genomic_DNA"/>
</dbReference>
<evidence type="ECO:0000256" key="1">
    <source>
        <dbReference type="ARBA" id="ARBA00010062"/>
    </source>
</evidence>
<dbReference type="Pfam" id="PF13458">
    <property type="entry name" value="Peripla_BP_6"/>
    <property type="match status" value="1"/>
</dbReference>
<feature type="domain" description="Leucine-binding protein" evidence="3">
    <location>
        <begin position="30"/>
        <end position="382"/>
    </location>
</feature>
<accession>I4C5K7</accession>
<organism evidence="4 5">
    <name type="scientific">Desulfomonile tiedjei (strain ATCC 49306 / DSM 6799 / DCB-1)</name>
    <dbReference type="NCBI Taxonomy" id="706587"/>
    <lineage>
        <taxon>Bacteria</taxon>
        <taxon>Pseudomonadati</taxon>
        <taxon>Thermodesulfobacteriota</taxon>
        <taxon>Desulfomonilia</taxon>
        <taxon>Desulfomonilales</taxon>
        <taxon>Desulfomonilaceae</taxon>
        <taxon>Desulfomonile</taxon>
    </lineage>
</organism>
<evidence type="ECO:0000313" key="4">
    <source>
        <dbReference type="EMBL" id="AFM24848.1"/>
    </source>
</evidence>
<dbReference type="eggNOG" id="COG0683">
    <property type="taxonomic scope" value="Bacteria"/>
</dbReference>
<dbReference type="RefSeq" id="WP_014809991.1">
    <property type="nucleotide sequence ID" value="NC_018025.1"/>
</dbReference>
<dbReference type="PANTHER" id="PTHR30483:SF6">
    <property type="entry name" value="PERIPLASMIC BINDING PROTEIN OF ABC TRANSPORTER FOR NATURAL AMINO ACIDS"/>
    <property type="match status" value="1"/>
</dbReference>
<evidence type="ECO:0000259" key="3">
    <source>
        <dbReference type="Pfam" id="PF13458"/>
    </source>
</evidence>
<dbReference type="Proteomes" id="UP000006055">
    <property type="component" value="Chromosome"/>
</dbReference>
<gene>
    <name evidence="4" type="ordered locus">Desti_2150</name>
</gene>
<dbReference type="HOGENOM" id="CLU_027128_4_2_7"/>
<dbReference type="OrthoDB" id="5415167at2"/>
<reference evidence="5" key="1">
    <citation type="submission" date="2012-06" db="EMBL/GenBank/DDBJ databases">
        <title>Complete sequence of chromosome of Desulfomonile tiedjei DSM 6799.</title>
        <authorList>
            <person name="Lucas S."/>
            <person name="Copeland A."/>
            <person name="Lapidus A."/>
            <person name="Glavina del Rio T."/>
            <person name="Dalin E."/>
            <person name="Tice H."/>
            <person name="Bruce D."/>
            <person name="Goodwin L."/>
            <person name="Pitluck S."/>
            <person name="Peters L."/>
            <person name="Ovchinnikova G."/>
            <person name="Zeytun A."/>
            <person name="Lu M."/>
            <person name="Kyrpides N."/>
            <person name="Mavromatis K."/>
            <person name="Ivanova N."/>
            <person name="Brettin T."/>
            <person name="Detter J.C."/>
            <person name="Han C."/>
            <person name="Larimer F."/>
            <person name="Land M."/>
            <person name="Hauser L."/>
            <person name="Markowitz V."/>
            <person name="Cheng J.-F."/>
            <person name="Hugenholtz P."/>
            <person name="Woyke T."/>
            <person name="Wu D."/>
            <person name="Spring S."/>
            <person name="Schroeder M."/>
            <person name="Brambilla E."/>
            <person name="Klenk H.-P."/>
            <person name="Eisen J.A."/>
        </authorList>
    </citation>
    <scope>NUCLEOTIDE SEQUENCE [LARGE SCALE GENOMIC DNA]</scope>
    <source>
        <strain evidence="5">ATCC 49306 / DSM 6799 / DCB-1</strain>
    </source>
</reference>
<dbReference type="Gene3D" id="3.40.50.2300">
    <property type="match status" value="2"/>
</dbReference>
<evidence type="ECO:0000313" key="5">
    <source>
        <dbReference type="Proteomes" id="UP000006055"/>
    </source>
</evidence>
<dbReference type="PANTHER" id="PTHR30483">
    <property type="entry name" value="LEUCINE-SPECIFIC-BINDING PROTEIN"/>
    <property type="match status" value="1"/>
</dbReference>
<dbReference type="InterPro" id="IPR028081">
    <property type="entry name" value="Leu-bd"/>
</dbReference>
<name>I4C5K7_DESTA</name>
<dbReference type="InterPro" id="IPR028082">
    <property type="entry name" value="Peripla_BP_I"/>
</dbReference>
<keyword evidence="2" id="KW-0732">Signal</keyword>
<protein>
    <submittedName>
        <fullName evidence="4">Amino acid/amide ABC transporter substrate-binding protein, HAAT family</fullName>
    </submittedName>
</protein>